<dbReference type="PANTHER" id="PTHR25465">
    <property type="entry name" value="B-BOX DOMAIN CONTAINING"/>
    <property type="match status" value="1"/>
</dbReference>
<organism evidence="7 8">
    <name type="scientific">Cynoglossus semilaevis</name>
    <name type="common">Tongue sole</name>
    <dbReference type="NCBI Taxonomy" id="244447"/>
    <lineage>
        <taxon>Eukaryota</taxon>
        <taxon>Metazoa</taxon>
        <taxon>Chordata</taxon>
        <taxon>Craniata</taxon>
        <taxon>Vertebrata</taxon>
        <taxon>Euteleostomi</taxon>
        <taxon>Actinopterygii</taxon>
        <taxon>Neopterygii</taxon>
        <taxon>Teleostei</taxon>
        <taxon>Neoteleostei</taxon>
        <taxon>Acanthomorphata</taxon>
        <taxon>Carangaria</taxon>
        <taxon>Pleuronectiformes</taxon>
        <taxon>Pleuronectoidei</taxon>
        <taxon>Cynoglossidae</taxon>
        <taxon>Cynoglossinae</taxon>
        <taxon>Cynoglossus</taxon>
    </lineage>
</organism>
<proteinExistence type="predicted"/>
<feature type="domain" description="RING-type" evidence="6">
    <location>
        <begin position="39"/>
        <end position="63"/>
    </location>
</feature>
<dbReference type="InterPro" id="IPR051051">
    <property type="entry name" value="E3_ubiq-ligase_TRIM/RNF"/>
</dbReference>
<dbReference type="Proteomes" id="UP000265120">
    <property type="component" value="Chromosome 10"/>
</dbReference>
<evidence type="ECO:0000256" key="4">
    <source>
        <dbReference type="PROSITE-ProRule" id="PRU00175"/>
    </source>
</evidence>
<dbReference type="AlphaFoldDB" id="A0A3P8UR81"/>
<dbReference type="GO" id="GO:0008270">
    <property type="term" value="F:zinc ion binding"/>
    <property type="evidence" value="ECO:0007669"/>
    <property type="project" value="UniProtKB-KW"/>
</dbReference>
<keyword evidence="2 4" id="KW-0863">Zinc-finger</keyword>
<dbReference type="PROSITE" id="PS00518">
    <property type="entry name" value="ZF_RING_1"/>
    <property type="match status" value="1"/>
</dbReference>
<dbReference type="Pfam" id="PF13445">
    <property type="entry name" value="zf-RING_UBOX"/>
    <property type="match status" value="1"/>
</dbReference>
<dbReference type="PROSITE" id="PS50089">
    <property type="entry name" value="ZF_RING_2"/>
    <property type="match status" value="1"/>
</dbReference>
<reference evidence="7" key="2">
    <citation type="submission" date="2025-08" db="UniProtKB">
        <authorList>
            <consortium name="Ensembl"/>
        </authorList>
    </citation>
    <scope>IDENTIFICATION</scope>
</reference>
<dbReference type="SMART" id="SM00184">
    <property type="entry name" value="RING"/>
    <property type="match status" value="1"/>
</dbReference>
<protein>
    <recommendedName>
        <fullName evidence="6">RING-type domain-containing protein</fullName>
    </recommendedName>
</protein>
<reference evidence="7 8" key="1">
    <citation type="journal article" date="2014" name="Nat. Genet.">
        <title>Whole-genome sequence of a flatfish provides insights into ZW sex chromosome evolution and adaptation to a benthic lifestyle.</title>
        <authorList>
            <person name="Chen S."/>
            <person name="Zhang G."/>
            <person name="Shao C."/>
            <person name="Huang Q."/>
            <person name="Liu G."/>
            <person name="Zhang P."/>
            <person name="Song W."/>
            <person name="An N."/>
            <person name="Chalopin D."/>
            <person name="Volff J.N."/>
            <person name="Hong Y."/>
            <person name="Li Q."/>
            <person name="Sha Z."/>
            <person name="Zhou H."/>
            <person name="Xie M."/>
            <person name="Yu Q."/>
            <person name="Liu Y."/>
            <person name="Xiang H."/>
            <person name="Wang N."/>
            <person name="Wu K."/>
            <person name="Yang C."/>
            <person name="Zhou Q."/>
            <person name="Liao X."/>
            <person name="Yang L."/>
            <person name="Hu Q."/>
            <person name="Zhang J."/>
            <person name="Meng L."/>
            <person name="Jin L."/>
            <person name="Tian Y."/>
            <person name="Lian J."/>
            <person name="Yang J."/>
            <person name="Miao G."/>
            <person name="Liu S."/>
            <person name="Liang Z."/>
            <person name="Yan F."/>
            <person name="Li Y."/>
            <person name="Sun B."/>
            <person name="Zhang H."/>
            <person name="Zhang J."/>
            <person name="Zhu Y."/>
            <person name="Du M."/>
            <person name="Zhao Y."/>
            <person name="Schartl M."/>
            <person name="Tang Q."/>
            <person name="Wang J."/>
        </authorList>
    </citation>
    <scope>NUCLEOTIDE SEQUENCE</scope>
</reference>
<evidence type="ECO:0000313" key="8">
    <source>
        <dbReference type="Proteomes" id="UP000265120"/>
    </source>
</evidence>
<dbReference type="InterPro" id="IPR013083">
    <property type="entry name" value="Znf_RING/FYVE/PHD"/>
</dbReference>
<dbReference type="InterPro" id="IPR001841">
    <property type="entry name" value="Znf_RING"/>
</dbReference>
<feature type="region of interest" description="Disordered" evidence="5">
    <location>
        <begin position="89"/>
        <end position="122"/>
    </location>
</feature>
<accession>A0A3P8UR81</accession>
<dbReference type="PANTHER" id="PTHR25465:SF71">
    <property type="entry name" value="E3 UBIQUITIN-PROTEIN LIGASE TRIM39-LIKE"/>
    <property type="match status" value="1"/>
</dbReference>
<evidence type="ECO:0000256" key="2">
    <source>
        <dbReference type="ARBA" id="ARBA00022771"/>
    </source>
</evidence>
<evidence type="ECO:0000259" key="6">
    <source>
        <dbReference type="PROSITE" id="PS50089"/>
    </source>
</evidence>
<dbReference type="Gene3D" id="3.30.40.10">
    <property type="entry name" value="Zinc/RING finger domain, C3HC4 (zinc finger)"/>
    <property type="match status" value="1"/>
</dbReference>
<name>A0A3P8UR81_CYNSE</name>
<reference evidence="7" key="3">
    <citation type="submission" date="2025-09" db="UniProtKB">
        <authorList>
            <consortium name="Ensembl"/>
        </authorList>
    </citation>
    <scope>IDENTIFICATION</scope>
</reference>
<evidence type="ECO:0000256" key="3">
    <source>
        <dbReference type="ARBA" id="ARBA00022833"/>
    </source>
</evidence>
<sequence length="122" mass="13126">VCSRGPGAPVSVRPSVWWQESGRRPAAMASASYTEELTCSICLMIFTDPVILTCGHSFCRKCIEGSLTTQQTVAHPSIHPFSSTYPLPGRGGSSLHDRHPNHTAPTPLNLDLSPLEGTNRAI</sequence>
<dbReference type="STRING" id="244447.ENSCSEP00000005703"/>
<keyword evidence="1" id="KW-0479">Metal-binding</keyword>
<dbReference type="SUPFAM" id="SSF57850">
    <property type="entry name" value="RING/U-box"/>
    <property type="match status" value="1"/>
</dbReference>
<dbReference type="InterPro" id="IPR017907">
    <property type="entry name" value="Znf_RING_CS"/>
</dbReference>
<dbReference type="Ensembl" id="ENSCSET00000005764.1">
    <property type="protein sequence ID" value="ENSCSEP00000005703.1"/>
    <property type="gene ID" value="ENSCSEG00000003681.1"/>
</dbReference>
<dbReference type="GeneTree" id="ENSGT01040000242740"/>
<evidence type="ECO:0000313" key="7">
    <source>
        <dbReference type="Ensembl" id="ENSCSEP00000005703.1"/>
    </source>
</evidence>
<dbReference type="InterPro" id="IPR027370">
    <property type="entry name" value="Znf-RING_euk"/>
</dbReference>
<keyword evidence="3" id="KW-0862">Zinc</keyword>
<keyword evidence="8" id="KW-1185">Reference proteome</keyword>
<evidence type="ECO:0000256" key="5">
    <source>
        <dbReference type="SAM" id="MobiDB-lite"/>
    </source>
</evidence>
<evidence type="ECO:0000256" key="1">
    <source>
        <dbReference type="ARBA" id="ARBA00022723"/>
    </source>
</evidence>
<dbReference type="InParanoid" id="A0A3P8UR81"/>